<evidence type="ECO:0000256" key="1">
    <source>
        <dbReference type="ARBA" id="ARBA00023180"/>
    </source>
</evidence>
<dbReference type="PROSITE" id="PS50835">
    <property type="entry name" value="IG_LIKE"/>
    <property type="match status" value="1"/>
</dbReference>
<dbReference type="InterPro" id="IPR011161">
    <property type="entry name" value="MHC_I-like_Ag-recog"/>
</dbReference>
<keyword evidence="3" id="KW-0812">Transmembrane</keyword>
<reference evidence="5" key="3">
    <citation type="submission" date="2025-09" db="UniProtKB">
        <authorList>
            <consortium name="Ensembl"/>
        </authorList>
    </citation>
    <scope>IDENTIFICATION</scope>
</reference>
<keyword evidence="6" id="KW-1185">Reference proteome</keyword>
<dbReference type="AlphaFoldDB" id="A0AAZ1XX72"/>
<reference evidence="5" key="2">
    <citation type="submission" date="2025-08" db="UniProtKB">
        <authorList>
            <consortium name="Ensembl"/>
        </authorList>
    </citation>
    <scope>IDENTIFICATION</scope>
</reference>
<evidence type="ECO:0000313" key="6">
    <source>
        <dbReference type="Proteomes" id="UP000472276"/>
    </source>
</evidence>
<dbReference type="InterPro" id="IPR036179">
    <property type="entry name" value="Ig-like_dom_sf"/>
</dbReference>
<dbReference type="GO" id="GO:0009897">
    <property type="term" value="C:external side of plasma membrane"/>
    <property type="evidence" value="ECO:0007669"/>
    <property type="project" value="TreeGrafter"/>
</dbReference>
<evidence type="ECO:0000256" key="2">
    <source>
        <dbReference type="RuleBase" id="RU004439"/>
    </source>
</evidence>
<dbReference type="Ensembl" id="ENSOABT00000079567.1">
    <property type="protein sequence ID" value="ENSOABP00000072229.1"/>
    <property type="gene ID" value="ENSOABG00000005938.2"/>
</dbReference>
<dbReference type="PANTHER" id="PTHR16675:SF237">
    <property type="entry name" value="MHC CLASS I ANTIGEN TRANSCRIPT VARIANT 1-RELATED"/>
    <property type="match status" value="1"/>
</dbReference>
<dbReference type="InterPro" id="IPR011162">
    <property type="entry name" value="MHC_I/II-like_Ag-recog"/>
</dbReference>
<sequence length="265" mass="30204">MSKQSGLHLCLAADIVSVPHALNNINAVHCSLCFLSVSSGIHILQSISGCEWNESTGEMINFLRYAYNGEDFLEFDMKTLTWIAPKPEAVITKQRWDTDENRIKYTVKFLSRTCPMWLKMSLESGKRSLQRTGTVTCHATGFYPQRVEMFWRKDGEEIHDGVDPGEILPNNDETFQMNVDLNVSSVRPEDWMIRTNCGKTIPVIGERNILFAVSNIMLDLFVLYLIPGGTAVTVGKMNVLIVLIIMYYNHFLSFIVNINCCCYYY</sequence>
<feature type="domain" description="Ig-like" evidence="4">
    <location>
        <begin position="115"/>
        <end position="190"/>
    </location>
</feature>
<dbReference type="InterPro" id="IPR003597">
    <property type="entry name" value="Ig_C1-set"/>
</dbReference>
<dbReference type="InterPro" id="IPR037055">
    <property type="entry name" value="MHC_I-like_Ag-recog_sf"/>
</dbReference>
<reference evidence="6" key="1">
    <citation type="submission" date="2020-03" db="EMBL/GenBank/DDBJ databases">
        <title>Evolution of repeat sequences and sex chromosomes of tilapia species revealed by chromosome-level genomes.</title>
        <authorList>
            <person name="Xu L."/>
            <person name="Tao W."/>
            <person name="Wang D."/>
            <person name="Zhou Q."/>
        </authorList>
    </citation>
    <scope>NUCLEOTIDE SEQUENCE [LARGE SCALE GENOMIC DNA]</scope>
    <source>
        <strain evidence="6">Israel</strain>
    </source>
</reference>
<keyword evidence="1" id="KW-0325">Glycoprotein</keyword>
<dbReference type="PRINTS" id="PR01638">
    <property type="entry name" value="MHCCLASSI"/>
</dbReference>
<feature type="transmembrane region" description="Helical" evidence="3">
    <location>
        <begin position="209"/>
        <end position="227"/>
    </location>
</feature>
<dbReference type="Gene3D" id="2.60.40.10">
    <property type="entry name" value="Immunoglobulins"/>
    <property type="match status" value="1"/>
</dbReference>
<dbReference type="SUPFAM" id="SSF54452">
    <property type="entry name" value="MHC antigen-recognition domain"/>
    <property type="match status" value="1"/>
</dbReference>
<dbReference type="InterPro" id="IPR013783">
    <property type="entry name" value="Ig-like_fold"/>
</dbReference>
<evidence type="ECO:0000313" key="5">
    <source>
        <dbReference type="Ensembl" id="ENSOABP00000072229.1"/>
    </source>
</evidence>
<evidence type="ECO:0000259" key="4">
    <source>
        <dbReference type="PROSITE" id="PS50835"/>
    </source>
</evidence>
<dbReference type="InterPro" id="IPR001039">
    <property type="entry name" value="MHC_I_a_a1/a2"/>
</dbReference>
<dbReference type="InterPro" id="IPR007110">
    <property type="entry name" value="Ig-like_dom"/>
</dbReference>
<dbReference type="Pfam" id="PF00129">
    <property type="entry name" value="MHC_I"/>
    <property type="match status" value="1"/>
</dbReference>
<dbReference type="SMART" id="SM00407">
    <property type="entry name" value="IGc1"/>
    <property type="match status" value="1"/>
</dbReference>
<organism evidence="5 6">
    <name type="scientific">Oreochromis aureus</name>
    <name type="common">Israeli tilapia</name>
    <name type="synonym">Chromis aureus</name>
    <dbReference type="NCBI Taxonomy" id="47969"/>
    <lineage>
        <taxon>Eukaryota</taxon>
        <taxon>Metazoa</taxon>
        <taxon>Chordata</taxon>
        <taxon>Craniata</taxon>
        <taxon>Vertebrata</taxon>
        <taxon>Euteleostomi</taxon>
        <taxon>Actinopterygii</taxon>
        <taxon>Neopterygii</taxon>
        <taxon>Teleostei</taxon>
        <taxon>Neoteleostei</taxon>
        <taxon>Acanthomorphata</taxon>
        <taxon>Ovalentaria</taxon>
        <taxon>Cichlomorphae</taxon>
        <taxon>Cichliformes</taxon>
        <taxon>Cichlidae</taxon>
        <taxon>African cichlids</taxon>
        <taxon>Pseudocrenilabrinae</taxon>
        <taxon>Oreochromini</taxon>
        <taxon>Oreochromis</taxon>
    </lineage>
</organism>
<protein>
    <recommendedName>
        <fullName evidence="4">Ig-like domain-containing protein</fullName>
    </recommendedName>
</protein>
<dbReference type="InterPro" id="IPR050208">
    <property type="entry name" value="MHC_class-I_related"/>
</dbReference>
<dbReference type="Gene3D" id="3.30.500.10">
    <property type="entry name" value="MHC class I-like antigen recognition-like"/>
    <property type="match status" value="1"/>
</dbReference>
<proteinExistence type="inferred from homology"/>
<dbReference type="GO" id="GO:0005615">
    <property type="term" value="C:extracellular space"/>
    <property type="evidence" value="ECO:0007669"/>
    <property type="project" value="TreeGrafter"/>
</dbReference>
<dbReference type="Proteomes" id="UP000472276">
    <property type="component" value="Unassembled WGS sequence"/>
</dbReference>
<comment type="similarity">
    <text evidence="2">Belongs to the MHC class I family.</text>
</comment>
<dbReference type="GO" id="GO:0006955">
    <property type="term" value="P:immune response"/>
    <property type="evidence" value="ECO:0007669"/>
    <property type="project" value="TreeGrafter"/>
</dbReference>
<dbReference type="PANTHER" id="PTHR16675">
    <property type="entry name" value="MHC CLASS I-RELATED"/>
    <property type="match status" value="1"/>
</dbReference>
<dbReference type="SUPFAM" id="SSF48726">
    <property type="entry name" value="Immunoglobulin"/>
    <property type="match status" value="1"/>
</dbReference>
<keyword evidence="3" id="KW-1133">Transmembrane helix</keyword>
<accession>A0AAZ1XX72</accession>
<name>A0AAZ1XX72_OREAU</name>
<feature type="transmembrane region" description="Helical" evidence="3">
    <location>
        <begin position="239"/>
        <end position="264"/>
    </location>
</feature>
<keyword evidence="3" id="KW-0472">Membrane</keyword>
<evidence type="ECO:0000256" key="3">
    <source>
        <dbReference type="SAM" id="Phobius"/>
    </source>
</evidence>